<dbReference type="OrthoDB" id="9786503at2"/>
<dbReference type="Gene3D" id="3.40.50.150">
    <property type="entry name" value="Vaccinia Virus protein VP39"/>
    <property type="match status" value="1"/>
</dbReference>
<evidence type="ECO:0000259" key="4">
    <source>
        <dbReference type="Pfam" id="PF13649"/>
    </source>
</evidence>
<proteinExistence type="predicted"/>
<dbReference type="PANTHER" id="PTHR43464:SF19">
    <property type="entry name" value="UBIQUINONE BIOSYNTHESIS O-METHYLTRANSFERASE, MITOCHONDRIAL"/>
    <property type="match status" value="1"/>
</dbReference>
<sequence length="213" mass="23067">MTDPQATVDEETARHWDELYGGRDRLWSGRANAHLVDVAGALPPGSALDLGCGEGGDAIWLAGRGWRVTAVDISQTALDRAAAEAAAAGMASRIDVQRHDLSRTFPAGEFDLVSAQFLQSPLEFPRAAVLRAAARAVAPGGRLLVVEHGEVPPWARAAHPDRRFPTPEETLAELDLDPDGWRTERLDAPRRQITGPDGQPATLVDHLLLVRRR</sequence>
<gene>
    <name evidence="5" type="ORF">DLJ46_00890</name>
</gene>
<reference evidence="6" key="1">
    <citation type="submission" date="2018-05" db="EMBL/GenBank/DDBJ databases">
        <title>Micromonospora globispora sp. nov. and Micromonospora rugosa sp. nov., isolated from marine sediment.</title>
        <authorList>
            <person name="Carro L."/>
            <person name="Aysel V."/>
            <person name="Cetin D."/>
            <person name="Igual J.M."/>
            <person name="Klenk H.-P."/>
            <person name="Trujillo M.E."/>
            <person name="Sahin N."/>
        </authorList>
    </citation>
    <scope>NUCLEOTIDE SEQUENCE [LARGE SCALE GENOMIC DNA]</scope>
    <source>
        <strain evidence="6">S2904</strain>
    </source>
</reference>
<dbReference type="PANTHER" id="PTHR43464">
    <property type="entry name" value="METHYLTRANSFERASE"/>
    <property type="match status" value="1"/>
</dbReference>
<evidence type="ECO:0000256" key="2">
    <source>
        <dbReference type="ARBA" id="ARBA00022679"/>
    </source>
</evidence>
<dbReference type="CDD" id="cd02440">
    <property type="entry name" value="AdoMet_MTases"/>
    <property type="match status" value="1"/>
</dbReference>
<keyword evidence="3" id="KW-0949">S-adenosyl-L-methionine</keyword>
<name>A0A317KJU6_9ACTN</name>
<evidence type="ECO:0000256" key="3">
    <source>
        <dbReference type="ARBA" id="ARBA00022691"/>
    </source>
</evidence>
<keyword evidence="1 5" id="KW-0489">Methyltransferase</keyword>
<dbReference type="Pfam" id="PF13649">
    <property type="entry name" value="Methyltransf_25"/>
    <property type="match status" value="1"/>
</dbReference>
<dbReference type="RefSeq" id="WP_109942753.1">
    <property type="nucleotide sequence ID" value="NZ_QGGF01000399.1"/>
</dbReference>
<accession>A0A317KJU6</accession>
<keyword evidence="6" id="KW-1185">Reference proteome</keyword>
<dbReference type="Proteomes" id="UP000245683">
    <property type="component" value="Unassembled WGS sequence"/>
</dbReference>
<organism evidence="5 6">
    <name type="scientific">Micromonospora globispora</name>
    <dbReference type="NCBI Taxonomy" id="1450148"/>
    <lineage>
        <taxon>Bacteria</taxon>
        <taxon>Bacillati</taxon>
        <taxon>Actinomycetota</taxon>
        <taxon>Actinomycetes</taxon>
        <taxon>Micromonosporales</taxon>
        <taxon>Micromonosporaceae</taxon>
        <taxon>Micromonospora</taxon>
    </lineage>
</organism>
<dbReference type="GO" id="GO:0032259">
    <property type="term" value="P:methylation"/>
    <property type="evidence" value="ECO:0007669"/>
    <property type="project" value="UniProtKB-KW"/>
</dbReference>
<protein>
    <submittedName>
        <fullName evidence="5">SAM-dependent methyltransferase</fullName>
    </submittedName>
</protein>
<dbReference type="SUPFAM" id="SSF53335">
    <property type="entry name" value="S-adenosyl-L-methionine-dependent methyltransferases"/>
    <property type="match status" value="1"/>
</dbReference>
<dbReference type="InterPro" id="IPR029063">
    <property type="entry name" value="SAM-dependent_MTases_sf"/>
</dbReference>
<comment type="caution">
    <text evidence="5">The sequence shown here is derived from an EMBL/GenBank/DDBJ whole genome shotgun (WGS) entry which is preliminary data.</text>
</comment>
<keyword evidence="2 5" id="KW-0808">Transferase</keyword>
<dbReference type="InterPro" id="IPR041698">
    <property type="entry name" value="Methyltransf_25"/>
</dbReference>
<evidence type="ECO:0000313" key="6">
    <source>
        <dbReference type="Proteomes" id="UP000245683"/>
    </source>
</evidence>
<evidence type="ECO:0000313" key="5">
    <source>
        <dbReference type="EMBL" id="PWU53627.1"/>
    </source>
</evidence>
<evidence type="ECO:0000256" key="1">
    <source>
        <dbReference type="ARBA" id="ARBA00022603"/>
    </source>
</evidence>
<dbReference type="AlphaFoldDB" id="A0A317KJU6"/>
<feature type="domain" description="Methyltransferase" evidence="4">
    <location>
        <begin position="48"/>
        <end position="141"/>
    </location>
</feature>
<dbReference type="EMBL" id="QGSV01000036">
    <property type="protein sequence ID" value="PWU53627.1"/>
    <property type="molecule type" value="Genomic_DNA"/>
</dbReference>
<dbReference type="GO" id="GO:0008168">
    <property type="term" value="F:methyltransferase activity"/>
    <property type="evidence" value="ECO:0007669"/>
    <property type="project" value="UniProtKB-KW"/>
</dbReference>